<keyword evidence="1" id="KW-0472">Membrane</keyword>
<evidence type="ECO:0000256" key="1">
    <source>
        <dbReference type="SAM" id="Phobius"/>
    </source>
</evidence>
<name>A0A222EPG0_9MOLU</name>
<dbReference type="Proteomes" id="UP000203229">
    <property type="component" value="Chromosome"/>
</dbReference>
<feature type="transmembrane region" description="Helical" evidence="1">
    <location>
        <begin position="214"/>
        <end position="237"/>
    </location>
</feature>
<feature type="transmembrane region" description="Helical" evidence="1">
    <location>
        <begin position="161"/>
        <end position="177"/>
    </location>
</feature>
<feature type="transmembrane region" description="Helical" evidence="1">
    <location>
        <begin position="110"/>
        <end position="128"/>
    </location>
</feature>
<dbReference type="AlphaFoldDB" id="A0A222EPG0"/>
<dbReference type="EMBL" id="CP022535">
    <property type="protein sequence ID" value="ASP28415.1"/>
    <property type="molecule type" value="Genomic_DNA"/>
</dbReference>
<sequence length="329" mass="38786">MKNSNIEILRIVMSLFVILLHQAGPIYNMSYSDVWYFKYFCPWVTGATIFFILITGYLKVDTKRYNNSSFIITILISWIINFILACIIYSFTRDKIPFIHLLLGGRDWWYIWALLVIHLLMPILNKILHSFNKNYLLICVLVLYMILEFTSNYFYGQYFGITNIVAMVLLYIVGGIIKMHFKLSNIFQFVLILLIVSLLWILIVFINLDTSYDFVYKQIGILNAIFSILVFIIVVSLKPFNNKLLNYLGSSMLYVYLYHYLAQEINDKYLLKYISFLDIQLQIFILAMLTFLFSILFALLLVKPINKSSIFISKKLNLLNKKNKKFLSY</sequence>
<proteinExistence type="predicted"/>
<dbReference type="InterPro" id="IPR002656">
    <property type="entry name" value="Acyl_transf_3_dom"/>
</dbReference>
<protein>
    <recommendedName>
        <fullName evidence="2">Acyltransferase 3 domain-containing protein</fullName>
    </recommendedName>
</protein>
<feature type="transmembrane region" description="Helical" evidence="1">
    <location>
        <begin position="281"/>
        <end position="302"/>
    </location>
</feature>
<keyword evidence="1" id="KW-0812">Transmembrane</keyword>
<evidence type="ECO:0000313" key="3">
    <source>
        <dbReference type="EMBL" id="ASP28415.1"/>
    </source>
</evidence>
<organism evidence="3 4">
    <name type="scientific">Spiroplasma corruscae</name>
    <dbReference type="NCBI Taxonomy" id="216934"/>
    <lineage>
        <taxon>Bacteria</taxon>
        <taxon>Bacillati</taxon>
        <taxon>Mycoplasmatota</taxon>
        <taxon>Mollicutes</taxon>
        <taxon>Entomoplasmatales</taxon>
        <taxon>Spiroplasmataceae</taxon>
        <taxon>Spiroplasma</taxon>
    </lineage>
</organism>
<dbReference type="RefSeq" id="WP_094049122.1">
    <property type="nucleotide sequence ID" value="NZ_CP022535.1"/>
</dbReference>
<keyword evidence="1" id="KW-1133">Transmembrane helix</keyword>
<evidence type="ECO:0000313" key="4">
    <source>
        <dbReference type="Proteomes" id="UP000203229"/>
    </source>
</evidence>
<accession>A0A222EPG0</accession>
<feature type="transmembrane region" description="Helical" evidence="1">
    <location>
        <begin position="244"/>
        <end position="261"/>
    </location>
</feature>
<feature type="transmembrane region" description="Helical" evidence="1">
    <location>
        <begin position="135"/>
        <end position="155"/>
    </location>
</feature>
<dbReference type="GO" id="GO:0016747">
    <property type="term" value="F:acyltransferase activity, transferring groups other than amino-acyl groups"/>
    <property type="evidence" value="ECO:0007669"/>
    <property type="project" value="InterPro"/>
</dbReference>
<keyword evidence="4" id="KW-1185">Reference proteome</keyword>
<feature type="transmembrane region" description="Helical" evidence="1">
    <location>
        <begin position="7"/>
        <end position="24"/>
    </location>
</feature>
<feature type="transmembrane region" description="Helical" evidence="1">
    <location>
        <begin position="189"/>
        <end position="208"/>
    </location>
</feature>
<evidence type="ECO:0000259" key="2">
    <source>
        <dbReference type="Pfam" id="PF01757"/>
    </source>
</evidence>
<reference evidence="3 4" key="1">
    <citation type="submission" date="2017-07" db="EMBL/GenBank/DDBJ databases">
        <title>Complete genome sequence of Spiroplasma corruscae EC-1 (DSM 19793).</title>
        <authorList>
            <person name="Tsai Y.-M."/>
            <person name="Lo W.-S."/>
            <person name="Kuo C.-H."/>
        </authorList>
    </citation>
    <scope>NUCLEOTIDE SEQUENCE [LARGE SCALE GENOMIC DNA]</scope>
    <source>
        <strain evidence="3 4">EC-1</strain>
    </source>
</reference>
<gene>
    <name evidence="3" type="ORF">SCORR_v1c06430</name>
</gene>
<dbReference type="Pfam" id="PF01757">
    <property type="entry name" value="Acyl_transf_3"/>
    <property type="match status" value="1"/>
</dbReference>
<dbReference type="OrthoDB" id="388990at2"/>
<feature type="domain" description="Acyltransferase 3" evidence="2">
    <location>
        <begin position="4"/>
        <end position="298"/>
    </location>
</feature>
<feature type="transmembrane region" description="Helical" evidence="1">
    <location>
        <begin position="70"/>
        <end position="90"/>
    </location>
</feature>
<dbReference type="KEGG" id="scou:SCORR_v1c06430"/>
<feature type="transmembrane region" description="Helical" evidence="1">
    <location>
        <begin position="36"/>
        <end position="58"/>
    </location>
</feature>